<evidence type="ECO:0000313" key="3">
    <source>
        <dbReference type="Proteomes" id="UP000483379"/>
    </source>
</evidence>
<comment type="caution">
    <text evidence="2">The sequence shown here is derived from an EMBL/GenBank/DDBJ whole genome shotgun (WGS) entry which is preliminary data.</text>
</comment>
<keyword evidence="2" id="KW-0489">Methyltransferase</keyword>
<dbReference type="Gene3D" id="3.40.50.150">
    <property type="entry name" value="Vaccinia Virus protein VP39"/>
    <property type="match status" value="1"/>
</dbReference>
<accession>A0A6M0JSA6</accession>
<evidence type="ECO:0000259" key="1">
    <source>
        <dbReference type="Pfam" id="PF13649"/>
    </source>
</evidence>
<dbReference type="GO" id="GO:0008168">
    <property type="term" value="F:methyltransferase activity"/>
    <property type="evidence" value="ECO:0007669"/>
    <property type="project" value="UniProtKB-KW"/>
</dbReference>
<organism evidence="2 3">
    <name type="scientific">Thiorhodococcus minor</name>
    <dbReference type="NCBI Taxonomy" id="57489"/>
    <lineage>
        <taxon>Bacteria</taxon>
        <taxon>Pseudomonadati</taxon>
        <taxon>Pseudomonadota</taxon>
        <taxon>Gammaproteobacteria</taxon>
        <taxon>Chromatiales</taxon>
        <taxon>Chromatiaceae</taxon>
        <taxon>Thiorhodococcus</taxon>
    </lineage>
</organism>
<dbReference type="CDD" id="cd02440">
    <property type="entry name" value="AdoMet_MTases"/>
    <property type="match status" value="1"/>
</dbReference>
<name>A0A6M0JSA6_9GAMM</name>
<dbReference type="SUPFAM" id="SSF53335">
    <property type="entry name" value="S-adenosyl-L-methionine-dependent methyltransferases"/>
    <property type="match status" value="1"/>
</dbReference>
<feature type="domain" description="Methyltransferase" evidence="1">
    <location>
        <begin position="45"/>
        <end position="131"/>
    </location>
</feature>
<keyword evidence="3" id="KW-1185">Reference proteome</keyword>
<dbReference type="InterPro" id="IPR029063">
    <property type="entry name" value="SAM-dependent_MTases_sf"/>
</dbReference>
<dbReference type="GO" id="GO:0032259">
    <property type="term" value="P:methylation"/>
    <property type="evidence" value="ECO:0007669"/>
    <property type="project" value="UniProtKB-KW"/>
</dbReference>
<dbReference type="Proteomes" id="UP000483379">
    <property type="component" value="Unassembled WGS sequence"/>
</dbReference>
<protein>
    <submittedName>
        <fullName evidence="2">Class I SAM-dependent methyltransferase</fullName>
    </submittedName>
</protein>
<gene>
    <name evidence="2" type="ORF">G3446_00585</name>
</gene>
<dbReference type="EMBL" id="JAAIJQ010000001">
    <property type="protein sequence ID" value="NEV60402.1"/>
    <property type="molecule type" value="Genomic_DNA"/>
</dbReference>
<keyword evidence="2" id="KW-0808">Transferase</keyword>
<dbReference type="RefSeq" id="WP_164450444.1">
    <property type="nucleotide sequence ID" value="NZ_JAAIJQ010000001.1"/>
</dbReference>
<evidence type="ECO:0000313" key="2">
    <source>
        <dbReference type="EMBL" id="NEV60402.1"/>
    </source>
</evidence>
<sequence>MTSDNRTETRREIWDHRYAARVHPAEPALVLTEALHLLPRAGDALDAACGVGGNALKLAEIGLRTSAWDLSPVAIERVRTEAKWRGLGVDARVRDIVADPPSPRSFDVVCVAYFLDRTLAAALAAALRPDGLLLYQTFSREAVTDRGPSNPEFRLVPNELLRLFPGLIVRAYRDEGCTGDTCRGTRDIAFLIAQASR</sequence>
<reference evidence="2 3" key="1">
    <citation type="submission" date="2020-02" db="EMBL/GenBank/DDBJ databases">
        <title>Genome sequences of Thiorhodococcus mannitoliphagus and Thiorhodococcus minor, purple sulfur photosynthetic bacteria in the gammaproteobacterial family, Chromatiaceae.</title>
        <authorList>
            <person name="Aviles F.A."/>
            <person name="Meyer T.E."/>
            <person name="Kyndt J.A."/>
        </authorList>
    </citation>
    <scope>NUCLEOTIDE SEQUENCE [LARGE SCALE GENOMIC DNA]</scope>
    <source>
        <strain evidence="2 3">DSM 11518</strain>
    </source>
</reference>
<dbReference type="Pfam" id="PF13649">
    <property type="entry name" value="Methyltransf_25"/>
    <property type="match status" value="1"/>
</dbReference>
<dbReference type="AlphaFoldDB" id="A0A6M0JSA6"/>
<proteinExistence type="predicted"/>
<dbReference type="InterPro" id="IPR041698">
    <property type="entry name" value="Methyltransf_25"/>
</dbReference>